<dbReference type="Proteomes" id="UP001162640">
    <property type="component" value="Unassembled WGS sequence"/>
</dbReference>
<evidence type="ECO:0000313" key="5">
    <source>
        <dbReference type="EMBL" id="GMH67776.1"/>
    </source>
</evidence>
<evidence type="ECO:0000256" key="4">
    <source>
        <dbReference type="ARBA" id="ARBA00023002"/>
    </source>
</evidence>
<evidence type="ECO:0000256" key="1">
    <source>
        <dbReference type="ARBA" id="ARBA00007661"/>
    </source>
</evidence>
<evidence type="ECO:0000256" key="2">
    <source>
        <dbReference type="ARBA" id="ARBA00012999"/>
    </source>
</evidence>
<dbReference type="SUPFAM" id="SSF56542">
    <property type="entry name" value="Substrate-binding domain of HMG-CoA reductase"/>
    <property type="match status" value="1"/>
</dbReference>
<proteinExistence type="inferred from homology"/>
<dbReference type="PANTHER" id="PTHR10572">
    <property type="entry name" value="3-HYDROXY-3-METHYLGLUTARYL-COENZYME A REDUCTASE"/>
    <property type="match status" value="1"/>
</dbReference>
<evidence type="ECO:0000313" key="6">
    <source>
        <dbReference type="Proteomes" id="UP001162640"/>
    </source>
</evidence>
<gene>
    <name evidence="5" type="ORF">TL16_g04765</name>
</gene>
<dbReference type="InterPro" id="IPR023076">
    <property type="entry name" value="HMG_CoA_Rdtase_CS"/>
</dbReference>
<evidence type="ECO:0000256" key="3">
    <source>
        <dbReference type="ARBA" id="ARBA00022857"/>
    </source>
</evidence>
<dbReference type="Pfam" id="PF00368">
    <property type="entry name" value="HMG-CoA_red"/>
    <property type="match status" value="1"/>
</dbReference>
<dbReference type="InterPro" id="IPR009029">
    <property type="entry name" value="HMG_CoA_Rdtase_sub-bd_dom_sf"/>
</dbReference>
<dbReference type="GO" id="GO:0004420">
    <property type="term" value="F:hydroxymethylglutaryl-CoA reductase (NADPH) activity"/>
    <property type="evidence" value="ECO:0007669"/>
    <property type="project" value="UniProtKB-EC"/>
</dbReference>
<dbReference type="GO" id="GO:0005789">
    <property type="term" value="C:endoplasmic reticulum membrane"/>
    <property type="evidence" value="ECO:0007669"/>
    <property type="project" value="TreeGrafter"/>
</dbReference>
<dbReference type="Gene3D" id="3.30.70.420">
    <property type="entry name" value="Hydroxymethylglutaryl-CoA reductase, class I/II, NAD/NADP-binding domain"/>
    <property type="match status" value="1"/>
</dbReference>
<dbReference type="EC" id="1.1.1.34" evidence="2"/>
<dbReference type="GO" id="GO:0015936">
    <property type="term" value="P:coenzyme A metabolic process"/>
    <property type="evidence" value="ECO:0007669"/>
    <property type="project" value="InterPro"/>
</dbReference>
<dbReference type="Gene3D" id="3.90.770.10">
    <property type="entry name" value="3-hydroxy-3-methylglutaryl-coenzyme A Reductase, Chain A, domain 2"/>
    <property type="match status" value="1"/>
</dbReference>
<comment type="similarity">
    <text evidence="1">Belongs to the HMG-CoA reductase family.</text>
</comment>
<dbReference type="PANTHER" id="PTHR10572:SF24">
    <property type="entry name" value="3-HYDROXY-3-METHYLGLUTARYL-COENZYME A REDUCTASE"/>
    <property type="match status" value="1"/>
</dbReference>
<dbReference type="PROSITE" id="PS00318">
    <property type="entry name" value="HMG_COA_REDUCTASE_2"/>
    <property type="match status" value="1"/>
</dbReference>
<sequence>MSTPTPSSPLVTPGSCSIMGELPRVPSSLALSQTSHTGTDFPTDAFMVGSTLPKEHLHVSNTEMELKTRSIFTEASLNETYTSSLNEDHLNDIELTCCSQLRALNLPLPPLRKIPTLLKKLYPPTFPNLPLSAVRVTRALLDVPHNLPVKELDYGMVSGRNCDNCVGYVPVPVGVAGPLRMGVVGEGGVEDKEFMVPLSTTEGGLIASINRGLKAMRGGETTVACTADKITRSPVIEFQNLREAVNFKEYVESGAEDVREEFEKGSRFLKLKEVECKVVGRVVYLRLSGETGEAMGMNMISKGSESLLQHLQKSFPFKILSVSGNYCCDKKPSALNLIKGRGKSITLECTIPEKTVKEVLKTTSGKMVKLNYYKNSIGSALAGTVGGNNAHAANVVAAFFLATGQDPAHVVEGSQCITVMEEVETGLYISCTLPSVCVGTVGGGTELKAQKSMIEYSKAKGARELACVVGGGVMAGEVSLVAALAEGDLVKAHMELNRAKKC</sequence>
<dbReference type="GO" id="GO:0008299">
    <property type="term" value="P:isoprenoid biosynthetic process"/>
    <property type="evidence" value="ECO:0007669"/>
    <property type="project" value="InterPro"/>
</dbReference>
<dbReference type="GO" id="GO:0016126">
    <property type="term" value="P:sterol biosynthetic process"/>
    <property type="evidence" value="ECO:0007669"/>
    <property type="project" value="TreeGrafter"/>
</dbReference>
<organism evidence="5 6">
    <name type="scientific">Triparma laevis f. inornata</name>
    <dbReference type="NCBI Taxonomy" id="1714386"/>
    <lineage>
        <taxon>Eukaryota</taxon>
        <taxon>Sar</taxon>
        <taxon>Stramenopiles</taxon>
        <taxon>Ochrophyta</taxon>
        <taxon>Bolidophyceae</taxon>
        <taxon>Parmales</taxon>
        <taxon>Triparmaceae</taxon>
        <taxon>Triparma</taxon>
    </lineage>
</organism>
<dbReference type="AlphaFoldDB" id="A0A9W7A881"/>
<name>A0A9W7A881_9STRA</name>
<dbReference type="InterPro" id="IPR023282">
    <property type="entry name" value="HMG_CoA_Rdtase_N"/>
</dbReference>
<dbReference type="InterPro" id="IPR002202">
    <property type="entry name" value="HMG_CoA_Rdtase"/>
</dbReference>
<dbReference type="PROSITE" id="PS50065">
    <property type="entry name" value="HMG_COA_REDUCTASE_4"/>
    <property type="match status" value="1"/>
</dbReference>
<keyword evidence="3" id="KW-0521">NADP</keyword>
<dbReference type="SUPFAM" id="SSF55035">
    <property type="entry name" value="NAD-binding domain of HMG-CoA reductase"/>
    <property type="match status" value="1"/>
</dbReference>
<protein>
    <recommendedName>
        <fullName evidence="2">hydroxymethylglutaryl-CoA reductase (NADPH)</fullName>
        <ecNumber evidence="2">1.1.1.34</ecNumber>
    </recommendedName>
</protein>
<dbReference type="EMBL" id="BLQM01000134">
    <property type="protein sequence ID" value="GMH67776.1"/>
    <property type="molecule type" value="Genomic_DNA"/>
</dbReference>
<dbReference type="FunFam" id="3.30.70.420:FF:000001">
    <property type="entry name" value="3-hydroxy-3-methylglutaryl coenzyme A reductase"/>
    <property type="match status" value="1"/>
</dbReference>
<reference evidence="6" key="1">
    <citation type="journal article" date="2023" name="Commun. Biol.">
        <title>Genome analysis of Parmales, the sister group of diatoms, reveals the evolutionary specialization of diatoms from phago-mixotrophs to photoautotrophs.</title>
        <authorList>
            <person name="Ban H."/>
            <person name="Sato S."/>
            <person name="Yoshikawa S."/>
            <person name="Yamada K."/>
            <person name="Nakamura Y."/>
            <person name="Ichinomiya M."/>
            <person name="Sato N."/>
            <person name="Blanc-Mathieu R."/>
            <person name="Endo H."/>
            <person name="Kuwata A."/>
            <person name="Ogata H."/>
        </authorList>
    </citation>
    <scope>NUCLEOTIDE SEQUENCE [LARGE SCALE GENOMIC DNA]</scope>
</reference>
<dbReference type="InterPro" id="IPR004554">
    <property type="entry name" value="HMG_CoA_Rdtase_eu_arc"/>
</dbReference>
<keyword evidence="4" id="KW-0560">Oxidoreductase</keyword>
<dbReference type="CDD" id="cd00643">
    <property type="entry name" value="HMG-CoA_reductase_classI"/>
    <property type="match status" value="1"/>
</dbReference>
<dbReference type="PRINTS" id="PR00071">
    <property type="entry name" value="HMGCOARDTASE"/>
</dbReference>
<dbReference type="Gene3D" id="1.10.3270.10">
    <property type="entry name" value="HMGR, N-terminal domain"/>
    <property type="match status" value="1"/>
</dbReference>
<dbReference type="GO" id="GO:0005778">
    <property type="term" value="C:peroxisomal membrane"/>
    <property type="evidence" value="ECO:0007669"/>
    <property type="project" value="TreeGrafter"/>
</dbReference>
<comment type="caution">
    <text evidence="5">The sequence shown here is derived from an EMBL/GenBank/DDBJ whole genome shotgun (WGS) entry which is preliminary data.</text>
</comment>
<dbReference type="InterPro" id="IPR009023">
    <property type="entry name" value="HMG_CoA_Rdtase_NAD(P)-bd_sf"/>
</dbReference>
<accession>A0A9W7A881</accession>
<dbReference type="InterPro" id="IPR023074">
    <property type="entry name" value="HMG_CoA_Rdtase_cat_sf"/>
</dbReference>